<evidence type="ECO:0000256" key="1">
    <source>
        <dbReference type="SAM" id="Phobius"/>
    </source>
</evidence>
<evidence type="ECO:0000313" key="2">
    <source>
        <dbReference type="EMBL" id="MXN64511.1"/>
    </source>
</evidence>
<dbReference type="Pfam" id="PF07509">
    <property type="entry name" value="DUF1523"/>
    <property type="match status" value="1"/>
</dbReference>
<dbReference type="InterPro" id="IPR011088">
    <property type="entry name" value="Phage_phiNM3_A0EWY4"/>
</dbReference>
<dbReference type="EMBL" id="WUMV01000002">
    <property type="protein sequence ID" value="MXN64511.1"/>
    <property type="molecule type" value="Genomic_DNA"/>
</dbReference>
<feature type="transmembrane region" description="Helical" evidence="1">
    <location>
        <begin position="149"/>
        <end position="169"/>
    </location>
</feature>
<reference evidence="2 3" key="1">
    <citation type="submission" date="2019-12" db="EMBL/GenBank/DDBJ databases">
        <authorList>
            <person name="Li M."/>
        </authorList>
    </citation>
    <scope>NUCLEOTIDE SEQUENCE [LARGE SCALE GENOMIC DNA]</scope>
    <source>
        <strain evidence="2 3">GBMRC 2046</strain>
    </source>
</reference>
<feature type="transmembrane region" description="Helical" evidence="1">
    <location>
        <begin position="7"/>
        <end position="25"/>
    </location>
</feature>
<evidence type="ECO:0000313" key="3">
    <source>
        <dbReference type="Proteomes" id="UP000433101"/>
    </source>
</evidence>
<keyword evidence="1" id="KW-1133">Transmembrane helix</keyword>
<keyword evidence="1" id="KW-0472">Membrane</keyword>
<keyword evidence="3" id="KW-1185">Reference proteome</keyword>
<accession>A0A7X3LSY1</accession>
<dbReference type="RefSeq" id="WP_160774722.1">
    <property type="nucleotide sequence ID" value="NZ_WUMV01000002.1"/>
</dbReference>
<dbReference type="AlphaFoldDB" id="A0A7X3LSY1"/>
<dbReference type="Proteomes" id="UP000433101">
    <property type="component" value="Unassembled WGS sequence"/>
</dbReference>
<keyword evidence="1" id="KW-0812">Transmembrane</keyword>
<sequence length="222" mass="25102">MTGQYKWVLGAPLALIFIFFAHYTLPGHDVVRIVGTDVKRMDIGASSLFWAAPDAGTNTEGTRDVRFINAVWPDGKPRVYRNEDTDWGWPPYLKFDSSSVTAQAQALAQHDSAWVAVTHYGWRIKFFTIFPNIISIREVSGPDAIVIPWFNIAFLSTLAIIAILVFHLARAFKRNRLDPIVEGIDNLIDDLDENTSEARTHARKRASSAASGLRRWLKRWFG</sequence>
<comment type="caution">
    <text evidence="2">The sequence shown here is derived from an EMBL/GenBank/DDBJ whole genome shotgun (WGS) entry which is preliminary data.</text>
</comment>
<gene>
    <name evidence="2" type="ORF">GR183_06305</name>
</gene>
<name>A0A7X3LSY1_9HYPH</name>
<protein>
    <submittedName>
        <fullName evidence="2">DUF1523 family protein</fullName>
    </submittedName>
</protein>
<organism evidence="2 3">
    <name type="scientific">Stappia sediminis</name>
    <dbReference type="NCBI Taxonomy" id="2692190"/>
    <lineage>
        <taxon>Bacteria</taxon>
        <taxon>Pseudomonadati</taxon>
        <taxon>Pseudomonadota</taxon>
        <taxon>Alphaproteobacteria</taxon>
        <taxon>Hyphomicrobiales</taxon>
        <taxon>Stappiaceae</taxon>
        <taxon>Stappia</taxon>
    </lineage>
</organism>
<proteinExistence type="predicted"/>